<evidence type="ECO:0000256" key="1">
    <source>
        <dbReference type="SAM" id="Phobius"/>
    </source>
</evidence>
<dbReference type="KEGG" id="luo:HHL09_17060"/>
<proteinExistence type="predicted"/>
<evidence type="ECO:0000313" key="3">
    <source>
        <dbReference type="Proteomes" id="UP000501812"/>
    </source>
</evidence>
<dbReference type="RefSeq" id="WP_169455822.1">
    <property type="nucleotide sequence ID" value="NZ_CP051774.1"/>
</dbReference>
<feature type="transmembrane region" description="Helical" evidence="1">
    <location>
        <begin position="7"/>
        <end position="28"/>
    </location>
</feature>
<dbReference type="Proteomes" id="UP000501812">
    <property type="component" value="Chromosome"/>
</dbReference>
<dbReference type="EMBL" id="CP051774">
    <property type="protein sequence ID" value="QJE97422.1"/>
    <property type="molecule type" value="Genomic_DNA"/>
</dbReference>
<name>A0A858RKP2_9BACT</name>
<dbReference type="AlphaFoldDB" id="A0A858RKP2"/>
<gene>
    <name evidence="2" type="ORF">HHL09_17060</name>
</gene>
<feature type="transmembrane region" description="Helical" evidence="1">
    <location>
        <begin position="34"/>
        <end position="58"/>
    </location>
</feature>
<sequence>MSLRAFHIVFVTVSTLLFVFLAVWSLAITRNPTGIITVLGVVSAVCALVMPAYGVFFYRKVRNIHI</sequence>
<keyword evidence="1" id="KW-0812">Transmembrane</keyword>
<evidence type="ECO:0000313" key="2">
    <source>
        <dbReference type="EMBL" id="QJE97422.1"/>
    </source>
</evidence>
<keyword evidence="3" id="KW-1185">Reference proteome</keyword>
<organism evidence="2 3">
    <name type="scientific">Luteolibacter luteus</name>
    <dbReference type="NCBI Taxonomy" id="2728835"/>
    <lineage>
        <taxon>Bacteria</taxon>
        <taxon>Pseudomonadati</taxon>
        <taxon>Verrucomicrobiota</taxon>
        <taxon>Verrucomicrobiia</taxon>
        <taxon>Verrucomicrobiales</taxon>
        <taxon>Verrucomicrobiaceae</taxon>
        <taxon>Luteolibacter</taxon>
    </lineage>
</organism>
<accession>A0A858RKP2</accession>
<reference evidence="2 3" key="1">
    <citation type="submission" date="2020-04" db="EMBL/GenBank/DDBJ databases">
        <title>Luteolibacter sp. G-1-1-1 isolated from soil.</title>
        <authorList>
            <person name="Dahal R.H."/>
        </authorList>
    </citation>
    <scope>NUCLEOTIDE SEQUENCE [LARGE SCALE GENOMIC DNA]</scope>
    <source>
        <strain evidence="2 3">G-1-1-1</strain>
    </source>
</reference>
<keyword evidence="1" id="KW-1133">Transmembrane helix</keyword>
<keyword evidence="1" id="KW-0472">Membrane</keyword>
<protein>
    <submittedName>
        <fullName evidence="2">Uncharacterized protein</fullName>
    </submittedName>
</protein>